<dbReference type="AlphaFoldDB" id="A0A2H3JKU8"/>
<dbReference type="OrthoDB" id="1470350at2759"/>
<evidence type="ECO:0000313" key="2">
    <source>
        <dbReference type="EMBL" id="PCH42820.1"/>
    </source>
</evidence>
<dbReference type="STRING" id="742152.A0A2H3JKU8"/>
<protein>
    <submittedName>
        <fullName evidence="2">Uncharacterized protein</fullName>
    </submittedName>
</protein>
<feature type="compositionally biased region" description="Basic and acidic residues" evidence="1">
    <location>
        <begin position="88"/>
        <end position="102"/>
    </location>
</feature>
<name>A0A2H3JKU8_WOLCO</name>
<sequence>MACAGPMAQDIHHILQEDVGAVLPFIISVSISGWEMMREDCDIGENLNMHCVKQDLATFEISKNKMHLHMKVVNAYVDPILKEAVVKKEEQTRQGKVDKESNTPEDDETLLDHLVKYTSSISTVQASMWPSQTQHLYYPQ</sequence>
<proteinExistence type="predicted"/>
<evidence type="ECO:0000313" key="3">
    <source>
        <dbReference type="Proteomes" id="UP000218811"/>
    </source>
</evidence>
<gene>
    <name evidence="2" type="ORF">WOLCODRAFT_17951</name>
</gene>
<accession>A0A2H3JKU8</accession>
<keyword evidence="3" id="KW-1185">Reference proteome</keyword>
<dbReference type="Proteomes" id="UP000218811">
    <property type="component" value="Unassembled WGS sequence"/>
</dbReference>
<feature type="region of interest" description="Disordered" evidence="1">
    <location>
        <begin position="88"/>
        <end position="108"/>
    </location>
</feature>
<organism evidence="2 3">
    <name type="scientific">Wolfiporia cocos (strain MD-104)</name>
    <name type="common">Brown rot fungus</name>
    <dbReference type="NCBI Taxonomy" id="742152"/>
    <lineage>
        <taxon>Eukaryota</taxon>
        <taxon>Fungi</taxon>
        <taxon>Dikarya</taxon>
        <taxon>Basidiomycota</taxon>
        <taxon>Agaricomycotina</taxon>
        <taxon>Agaricomycetes</taxon>
        <taxon>Polyporales</taxon>
        <taxon>Phaeolaceae</taxon>
        <taxon>Wolfiporia</taxon>
    </lineage>
</organism>
<reference evidence="2 3" key="1">
    <citation type="journal article" date="2012" name="Science">
        <title>The Paleozoic origin of enzymatic lignin decomposition reconstructed from 31 fungal genomes.</title>
        <authorList>
            <person name="Floudas D."/>
            <person name="Binder M."/>
            <person name="Riley R."/>
            <person name="Barry K."/>
            <person name="Blanchette R.A."/>
            <person name="Henrissat B."/>
            <person name="Martinez A.T."/>
            <person name="Otillar R."/>
            <person name="Spatafora J.W."/>
            <person name="Yadav J.S."/>
            <person name="Aerts A."/>
            <person name="Benoit I."/>
            <person name="Boyd A."/>
            <person name="Carlson A."/>
            <person name="Copeland A."/>
            <person name="Coutinho P.M."/>
            <person name="de Vries R.P."/>
            <person name="Ferreira P."/>
            <person name="Findley K."/>
            <person name="Foster B."/>
            <person name="Gaskell J."/>
            <person name="Glotzer D."/>
            <person name="Gorecki P."/>
            <person name="Heitman J."/>
            <person name="Hesse C."/>
            <person name="Hori C."/>
            <person name="Igarashi K."/>
            <person name="Jurgens J.A."/>
            <person name="Kallen N."/>
            <person name="Kersten P."/>
            <person name="Kohler A."/>
            <person name="Kuees U."/>
            <person name="Kumar T.K.A."/>
            <person name="Kuo A."/>
            <person name="LaButti K."/>
            <person name="Larrondo L.F."/>
            <person name="Lindquist E."/>
            <person name="Ling A."/>
            <person name="Lombard V."/>
            <person name="Lucas S."/>
            <person name="Lundell T."/>
            <person name="Martin R."/>
            <person name="McLaughlin D.J."/>
            <person name="Morgenstern I."/>
            <person name="Morin E."/>
            <person name="Murat C."/>
            <person name="Nagy L.G."/>
            <person name="Nolan M."/>
            <person name="Ohm R.A."/>
            <person name="Patyshakuliyeva A."/>
            <person name="Rokas A."/>
            <person name="Ruiz-Duenas F.J."/>
            <person name="Sabat G."/>
            <person name="Salamov A."/>
            <person name="Samejima M."/>
            <person name="Schmutz J."/>
            <person name="Slot J.C."/>
            <person name="St John F."/>
            <person name="Stenlid J."/>
            <person name="Sun H."/>
            <person name="Sun S."/>
            <person name="Syed K."/>
            <person name="Tsang A."/>
            <person name="Wiebenga A."/>
            <person name="Young D."/>
            <person name="Pisabarro A."/>
            <person name="Eastwood D.C."/>
            <person name="Martin F."/>
            <person name="Cullen D."/>
            <person name="Grigoriev I.V."/>
            <person name="Hibbett D.S."/>
        </authorList>
    </citation>
    <scope>NUCLEOTIDE SEQUENCE [LARGE SCALE GENOMIC DNA]</scope>
    <source>
        <strain evidence="2 3">MD-104</strain>
    </source>
</reference>
<evidence type="ECO:0000256" key="1">
    <source>
        <dbReference type="SAM" id="MobiDB-lite"/>
    </source>
</evidence>
<dbReference type="EMBL" id="KB468135">
    <property type="protein sequence ID" value="PCH42820.1"/>
    <property type="molecule type" value="Genomic_DNA"/>
</dbReference>